<comment type="caution">
    <text evidence="1">The sequence shown here is derived from an EMBL/GenBank/DDBJ whole genome shotgun (WGS) entry which is preliminary data.</text>
</comment>
<protein>
    <submittedName>
        <fullName evidence="1">Uncharacterized protein</fullName>
    </submittedName>
</protein>
<dbReference type="AlphaFoldDB" id="A0A7X9RZ60"/>
<keyword evidence="2" id="KW-1185">Reference proteome</keyword>
<evidence type="ECO:0000313" key="2">
    <source>
        <dbReference type="Proteomes" id="UP000576082"/>
    </source>
</evidence>
<reference evidence="1 2" key="1">
    <citation type="submission" date="2020-04" db="EMBL/GenBank/DDBJ databases">
        <title>Flammeovirga sp. SR4, a novel species isolated from seawater.</title>
        <authorList>
            <person name="Wang X."/>
        </authorList>
    </citation>
    <scope>NUCLEOTIDE SEQUENCE [LARGE SCALE GENOMIC DNA]</scope>
    <source>
        <strain evidence="1 2">ATCC 23126</strain>
    </source>
</reference>
<dbReference type="EMBL" id="JABANE010000096">
    <property type="protein sequence ID" value="NME71401.1"/>
    <property type="molecule type" value="Genomic_DNA"/>
</dbReference>
<accession>A0A7X9RZ60</accession>
<sequence>MSDFILKFWPKEEVKEEKTKQLKEGLLDANIIGNSKEFWGKPAFEPGKLLNDYFEPKLNPEWAKSYFSTIALSIEAKGYGVLSGEEDFEYIDRSNVVAIKGGEGEFNQWDKMCAKLKEITGDEYEGGWEIM</sequence>
<gene>
    <name evidence="1" type="ORF">HHU12_25775</name>
</gene>
<organism evidence="1 2">
    <name type="scientific">Flammeovirga aprica JL-4</name>
    <dbReference type="NCBI Taxonomy" id="694437"/>
    <lineage>
        <taxon>Bacteria</taxon>
        <taxon>Pseudomonadati</taxon>
        <taxon>Bacteroidota</taxon>
        <taxon>Cytophagia</taxon>
        <taxon>Cytophagales</taxon>
        <taxon>Flammeovirgaceae</taxon>
        <taxon>Flammeovirga</taxon>
    </lineage>
</organism>
<dbReference type="Proteomes" id="UP000576082">
    <property type="component" value="Unassembled WGS sequence"/>
</dbReference>
<dbReference type="RefSeq" id="WP_169659616.1">
    <property type="nucleotide sequence ID" value="NZ_JABANE010000096.1"/>
</dbReference>
<evidence type="ECO:0000313" key="1">
    <source>
        <dbReference type="EMBL" id="NME71401.1"/>
    </source>
</evidence>
<proteinExistence type="predicted"/>
<name>A0A7X9RZ60_9BACT</name>